<dbReference type="AlphaFoldDB" id="A0A1A8WFJ5"/>
<accession>A0A1A8WFJ5</accession>
<evidence type="ECO:0000313" key="2">
    <source>
        <dbReference type="EMBL" id="SBS91720.1"/>
    </source>
</evidence>
<keyword evidence="1" id="KW-0472">Membrane</keyword>
<dbReference type="Proteomes" id="UP000078560">
    <property type="component" value="Unassembled WGS sequence"/>
</dbReference>
<keyword evidence="1" id="KW-1133">Transmembrane helix</keyword>
<evidence type="ECO:0000256" key="1">
    <source>
        <dbReference type="SAM" id="Phobius"/>
    </source>
</evidence>
<proteinExistence type="predicted"/>
<gene>
    <name evidence="2" type="ORF">POVCU2_0069490</name>
</gene>
<evidence type="ECO:0000313" key="3">
    <source>
        <dbReference type="Proteomes" id="UP000078560"/>
    </source>
</evidence>
<protein>
    <submittedName>
        <fullName evidence="2">PIR Superfamily Protein</fullName>
    </submittedName>
</protein>
<reference evidence="3" key="1">
    <citation type="submission" date="2016-05" db="EMBL/GenBank/DDBJ databases">
        <authorList>
            <person name="Naeem Raeece"/>
        </authorList>
    </citation>
    <scope>NUCLEOTIDE SEQUENCE [LARGE SCALE GENOMIC DNA]</scope>
</reference>
<dbReference type="EMBL" id="FLQU01001164">
    <property type="protein sequence ID" value="SBS91720.1"/>
    <property type="molecule type" value="Genomic_DNA"/>
</dbReference>
<name>A0A1A8WFJ5_PLAOA</name>
<sequence>MSNILKKDIPSIKYKDIWNEGICYNEINEIIEQNKSPQDADTWTHNFRTQFYTFLEIRADKFFNDNTKKRCRDLYYILYYILYNIKLLQNYEQSYDNIKQSIKNYMDSALKIHDYAICIRDALNEDCNHYNKIEEVNKKNIDDFCEDIYFVNTHHESINISIECREIQGYIKYKISSLNSIYTDKDNKYSEILNFYNFTSFNDFNNITQKIKCKNEGAESFSITQDKSDISQSNEINKSIFPILSLSGVLLHFFIFTTPFGSWLNTRMRKKIKFDNNTSD</sequence>
<feature type="transmembrane region" description="Helical" evidence="1">
    <location>
        <begin position="240"/>
        <end position="264"/>
    </location>
</feature>
<keyword evidence="1" id="KW-0812">Transmembrane</keyword>
<organism evidence="2 3">
    <name type="scientific">Plasmodium ovale curtisi</name>
    <dbReference type="NCBI Taxonomy" id="864141"/>
    <lineage>
        <taxon>Eukaryota</taxon>
        <taxon>Sar</taxon>
        <taxon>Alveolata</taxon>
        <taxon>Apicomplexa</taxon>
        <taxon>Aconoidasida</taxon>
        <taxon>Haemosporida</taxon>
        <taxon>Plasmodiidae</taxon>
        <taxon>Plasmodium</taxon>
        <taxon>Plasmodium (Plasmodium)</taxon>
    </lineage>
</organism>